<feature type="compositionally biased region" description="Basic residues" evidence="2">
    <location>
        <begin position="129"/>
        <end position="140"/>
    </location>
</feature>
<proteinExistence type="predicted"/>
<name>A0A3P7K897_STRVU</name>
<dbReference type="Pfam" id="PF04900">
    <property type="entry name" value="Fcf1"/>
    <property type="match status" value="1"/>
</dbReference>
<evidence type="ECO:0000256" key="2">
    <source>
        <dbReference type="SAM" id="MobiDB-lite"/>
    </source>
</evidence>
<dbReference type="AlphaFoldDB" id="A0A3P7K897"/>
<evidence type="ECO:0000313" key="5">
    <source>
        <dbReference type="Proteomes" id="UP000270094"/>
    </source>
</evidence>
<reference evidence="4 5" key="1">
    <citation type="submission" date="2018-11" db="EMBL/GenBank/DDBJ databases">
        <authorList>
            <consortium name="Pathogen Informatics"/>
        </authorList>
    </citation>
    <scope>NUCLEOTIDE SEQUENCE [LARGE SCALE GENOMIC DNA]</scope>
</reference>
<keyword evidence="5" id="KW-1185">Reference proteome</keyword>
<dbReference type="OrthoDB" id="25675at2759"/>
<evidence type="ECO:0000259" key="3">
    <source>
        <dbReference type="Pfam" id="PF24779"/>
    </source>
</evidence>
<keyword evidence="1" id="KW-0539">Nucleus</keyword>
<dbReference type="Gene3D" id="3.40.50.1010">
    <property type="entry name" value="5'-nuclease"/>
    <property type="match status" value="1"/>
</dbReference>
<dbReference type="InterPro" id="IPR057776">
    <property type="entry name" value="UTP23_sensor"/>
</dbReference>
<evidence type="ECO:0000256" key="1">
    <source>
        <dbReference type="ARBA" id="ARBA00023242"/>
    </source>
</evidence>
<evidence type="ECO:0000313" key="4">
    <source>
        <dbReference type="EMBL" id="VDM67575.1"/>
    </source>
</evidence>
<accession>A0A3P7K897</accession>
<dbReference type="GO" id="GO:0032040">
    <property type="term" value="C:small-subunit processome"/>
    <property type="evidence" value="ECO:0007669"/>
    <property type="project" value="InterPro"/>
</dbReference>
<dbReference type="Pfam" id="PF24779">
    <property type="entry name" value="UTP23_sensor"/>
    <property type="match status" value="1"/>
</dbReference>
<dbReference type="Proteomes" id="UP000270094">
    <property type="component" value="Unassembled WGS sequence"/>
</dbReference>
<dbReference type="PANTHER" id="PTHR12416">
    <property type="entry name" value="RRNA-PROCESSING PROTEIN UTP23 HOMOLOG"/>
    <property type="match status" value="1"/>
</dbReference>
<dbReference type="InterPro" id="IPR006984">
    <property type="entry name" value="Fcf1/UTP23"/>
</dbReference>
<protein>
    <recommendedName>
        <fullName evidence="3">UTP23 sensor motif region domain-containing protein</fullName>
    </recommendedName>
</protein>
<organism evidence="4 5">
    <name type="scientific">Strongylus vulgaris</name>
    <name type="common">Blood worm</name>
    <dbReference type="NCBI Taxonomy" id="40348"/>
    <lineage>
        <taxon>Eukaryota</taxon>
        <taxon>Metazoa</taxon>
        <taxon>Ecdysozoa</taxon>
        <taxon>Nematoda</taxon>
        <taxon>Chromadorea</taxon>
        <taxon>Rhabditida</taxon>
        <taxon>Rhabditina</taxon>
        <taxon>Rhabditomorpha</taxon>
        <taxon>Strongyloidea</taxon>
        <taxon>Strongylidae</taxon>
        <taxon>Strongylus</taxon>
    </lineage>
</organism>
<dbReference type="EMBL" id="UYYB01005912">
    <property type="protein sequence ID" value="VDM67575.1"/>
    <property type="molecule type" value="Genomic_DNA"/>
</dbReference>
<sequence>MCPHMPHRSPTECLAHLARRAINGHTKYIVATNDDSLSEKLRTIAGTPILYIKYNAILLDRVSETSKSAAEAPKSEIEKVKELKAAVFGEVEVKKRKRIKGANPLSCKKKKKVDSKAGSIARTGERTASGKRRRSKRKSAAVRENLASNIV</sequence>
<feature type="domain" description="UTP23 sensor motif region" evidence="3">
    <location>
        <begin position="94"/>
        <end position="112"/>
    </location>
</feature>
<gene>
    <name evidence="4" type="ORF">SVUK_LOCUS2573</name>
</gene>
<feature type="region of interest" description="Disordered" evidence="2">
    <location>
        <begin position="102"/>
        <end position="151"/>
    </location>
</feature>